<reference evidence="1 2" key="1">
    <citation type="journal article" date="2019" name="Nat. Ecol. Evol.">
        <title>Megaphylogeny resolves global patterns of mushroom evolution.</title>
        <authorList>
            <person name="Varga T."/>
            <person name="Krizsan K."/>
            <person name="Foldi C."/>
            <person name="Dima B."/>
            <person name="Sanchez-Garcia M."/>
            <person name="Sanchez-Ramirez S."/>
            <person name="Szollosi G.J."/>
            <person name="Szarkandi J.G."/>
            <person name="Papp V."/>
            <person name="Albert L."/>
            <person name="Andreopoulos W."/>
            <person name="Angelini C."/>
            <person name="Antonin V."/>
            <person name="Barry K.W."/>
            <person name="Bougher N.L."/>
            <person name="Buchanan P."/>
            <person name="Buyck B."/>
            <person name="Bense V."/>
            <person name="Catcheside P."/>
            <person name="Chovatia M."/>
            <person name="Cooper J."/>
            <person name="Damon W."/>
            <person name="Desjardin D."/>
            <person name="Finy P."/>
            <person name="Geml J."/>
            <person name="Haridas S."/>
            <person name="Hughes K."/>
            <person name="Justo A."/>
            <person name="Karasinski D."/>
            <person name="Kautmanova I."/>
            <person name="Kiss B."/>
            <person name="Kocsube S."/>
            <person name="Kotiranta H."/>
            <person name="LaButti K.M."/>
            <person name="Lechner B.E."/>
            <person name="Liimatainen K."/>
            <person name="Lipzen A."/>
            <person name="Lukacs Z."/>
            <person name="Mihaltcheva S."/>
            <person name="Morgado L.N."/>
            <person name="Niskanen T."/>
            <person name="Noordeloos M.E."/>
            <person name="Ohm R.A."/>
            <person name="Ortiz-Santana B."/>
            <person name="Ovrebo C."/>
            <person name="Racz N."/>
            <person name="Riley R."/>
            <person name="Savchenko A."/>
            <person name="Shiryaev A."/>
            <person name="Soop K."/>
            <person name="Spirin V."/>
            <person name="Szebenyi C."/>
            <person name="Tomsovsky M."/>
            <person name="Tulloss R.E."/>
            <person name="Uehling J."/>
            <person name="Grigoriev I.V."/>
            <person name="Vagvolgyi C."/>
            <person name="Papp T."/>
            <person name="Martin F.M."/>
            <person name="Miettinen O."/>
            <person name="Hibbett D.S."/>
            <person name="Nagy L.G."/>
        </authorList>
    </citation>
    <scope>NUCLEOTIDE SEQUENCE [LARGE SCALE GENOMIC DNA]</scope>
    <source>
        <strain evidence="1 2">CBS 121175</strain>
    </source>
</reference>
<name>A0A5C3K8S5_COPMA</name>
<dbReference type="EMBL" id="ML210794">
    <property type="protein sequence ID" value="TFK16460.1"/>
    <property type="molecule type" value="Genomic_DNA"/>
</dbReference>
<protein>
    <submittedName>
        <fullName evidence="1">Uncharacterized protein</fullName>
    </submittedName>
</protein>
<sequence>MAEKFQQIDTIIASIATLSNRTFNNILNHYNRQHSKERGSMYWNIYQKYRKANMQEEMERVGKAAATAGECFSAFKKAHKDRWEDILTVYDELDALSNIKDTNQKRKAGFLKTVNKFSSIAATASKLFGFESVICVAGNLLNADKKHLKTLELPGAQNASLV</sequence>
<evidence type="ECO:0000313" key="2">
    <source>
        <dbReference type="Proteomes" id="UP000307440"/>
    </source>
</evidence>
<dbReference type="Proteomes" id="UP000307440">
    <property type="component" value="Unassembled WGS sequence"/>
</dbReference>
<dbReference type="OrthoDB" id="3065331at2759"/>
<gene>
    <name evidence="1" type="ORF">FA15DRAFT_607253</name>
</gene>
<keyword evidence="2" id="KW-1185">Reference proteome</keyword>
<accession>A0A5C3K8S5</accession>
<organism evidence="1 2">
    <name type="scientific">Coprinopsis marcescibilis</name>
    <name type="common">Agaric fungus</name>
    <name type="synonym">Psathyrella marcescibilis</name>
    <dbReference type="NCBI Taxonomy" id="230819"/>
    <lineage>
        <taxon>Eukaryota</taxon>
        <taxon>Fungi</taxon>
        <taxon>Dikarya</taxon>
        <taxon>Basidiomycota</taxon>
        <taxon>Agaricomycotina</taxon>
        <taxon>Agaricomycetes</taxon>
        <taxon>Agaricomycetidae</taxon>
        <taxon>Agaricales</taxon>
        <taxon>Agaricineae</taxon>
        <taxon>Psathyrellaceae</taxon>
        <taxon>Coprinopsis</taxon>
    </lineage>
</organism>
<evidence type="ECO:0000313" key="1">
    <source>
        <dbReference type="EMBL" id="TFK16460.1"/>
    </source>
</evidence>
<dbReference type="AlphaFoldDB" id="A0A5C3K8S5"/>
<proteinExistence type="predicted"/>
<dbReference type="STRING" id="230819.A0A5C3K8S5"/>